<evidence type="ECO:0000313" key="3">
    <source>
        <dbReference type="Proteomes" id="UP001153328"/>
    </source>
</evidence>
<feature type="compositionally biased region" description="Basic and acidic residues" evidence="1">
    <location>
        <begin position="118"/>
        <end position="127"/>
    </location>
</feature>
<dbReference type="EMBL" id="CAJVAX010000018">
    <property type="protein sequence ID" value="CAG7647274.1"/>
    <property type="molecule type" value="Genomic_DNA"/>
</dbReference>
<dbReference type="AlphaFoldDB" id="A0A9W4H317"/>
<feature type="region of interest" description="Disordered" evidence="1">
    <location>
        <begin position="48"/>
        <end position="209"/>
    </location>
</feature>
<feature type="compositionally biased region" description="Basic and acidic residues" evidence="1">
    <location>
        <begin position="140"/>
        <end position="149"/>
    </location>
</feature>
<feature type="compositionally biased region" description="Basic residues" evidence="1">
    <location>
        <begin position="72"/>
        <end position="83"/>
    </location>
</feature>
<sequence length="209" mass="22761">MVRPHVLRDAAILRCAQPSTVPGAGHHASQQHIEHVTKQIRPRACAAGLRRPAGGADSMQQGGDRREFAGRRQGRQRGRRRRPGLLAQRPARRLRQAVPGGLQRRSGVRDPRHRQGGRARDPRDRAGRRGRSGQGGRGGQDADRQGHQDHRGHHGLGGVPATGAAGRAEPRAVHRGTRRDRRADRPERVYLPLGAAVVPGHHDGGFAAR</sequence>
<name>A0A9W4H317_9ACTN</name>
<protein>
    <submittedName>
        <fullName evidence="2">Uncharacterized protein</fullName>
    </submittedName>
</protein>
<reference evidence="2" key="1">
    <citation type="submission" date="2021-06" db="EMBL/GenBank/DDBJ databases">
        <authorList>
            <person name="Arsene-Ploetze F."/>
        </authorList>
    </citation>
    <scope>NUCLEOTIDE SEQUENCE</scope>
    <source>
        <strain evidence="2">SBRY1</strain>
    </source>
</reference>
<keyword evidence="3" id="KW-1185">Reference proteome</keyword>
<evidence type="ECO:0000256" key="1">
    <source>
        <dbReference type="SAM" id="MobiDB-lite"/>
    </source>
</evidence>
<dbReference type="Proteomes" id="UP001153328">
    <property type="component" value="Unassembled WGS sequence"/>
</dbReference>
<accession>A0A9W4H317</accession>
<gene>
    <name evidence="2" type="ORF">SBRY_40627</name>
</gene>
<feature type="compositionally biased region" description="Basic and acidic residues" evidence="1">
    <location>
        <begin position="200"/>
        <end position="209"/>
    </location>
</feature>
<organism evidence="2 3">
    <name type="scientific">Actinacidiphila bryophytorum</name>
    <dbReference type="NCBI Taxonomy" id="1436133"/>
    <lineage>
        <taxon>Bacteria</taxon>
        <taxon>Bacillati</taxon>
        <taxon>Actinomycetota</taxon>
        <taxon>Actinomycetes</taxon>
        <taxon>Kitasatosporales</taxon>
        <taxon>Streptomycetaceae</taxon>
        <taxon>Actinacidiphila</taxon>
    </lineage>
</organism>
<proteinExistence type="predicted"/>
<comment type="caution">
    <text evidence="2">The sequence shown here is derived from an EMBL/GenBank/DDBJ whole genome shotgun (WGS) entry which is preliminary data.</text>
</comment>
<evidence type="ECO:0000313" key="2">
    <source>
        <dbReference type="EMBL" id="CAG7647274.1"/>
    </source>
</evidence>